<feature type="compositionally biased region" description="Basic and acidic residues" evidence="1">
    <location>
        <begin position="8"/>
        <end position="19"/>
    </location>
</feature>
<feature type="non-terminal residue" evidence="2">
    <location>
        <position position="289"/>
    </location>
</feature>
<proteinExistence type="predicted"/>
<dbReference type="AlphaFoldDB" id="A0A382GY24"/>
<reference evidence="2" key="1">
    <citation type="submission" date="2018-05" db="EMBL/GenBank/DDBJ databases">
        <authorList>
            <person name="Lanie J.A."/>
            <person name="Ng W.-L."/>
            <person name="Kazmierczak K.M."/>
            <person name="Andrzejewski T.M."/>
            <person name="Davidsen T.M."/>
            <person name="Wayne K.J."/>
            <person name="Tettelin H."/>
            <person name="Glass J.I."/>
            <person name="Rusch D."/>
            <person name="Podicherti R."/>
            <person name="Tsui H.-C.T."/>
            <person name="Winkler M.E."/>
        </authorList>
    </citation>
    <scope>NUCLEOTIDE SEQUENCE</scope>
</reference>
<accession>A0A382GY24</accession>
<dbReference type="EMBL" id="UINC01058037">
    <property type="protein sequence ID" value="SVB79844.1"/>
    <property type="molecule type" value="Genomic_DNA"/>
</dbReference>
<gene>
    <name evidence="2" type="ORF">METZ01_LOCUS232698</name>
</gene>
<name>A0A382GY24_9ZZZZ</name>
<organism evidence="2">
    <name type="scientific">marine metagenome</name>
    <dbReference type="NCBI Taxonomy" id="408172"/>
    <lineage>
        <taxon>unclassified sequences</taxon>
        <taxon>metagenomes</taxon>
        <taxon>ecological metagenomes</taxon>
    </lineage>
</organism>
<evidence type="ECO:0000256" key="1">
    <source>
        <dbReference type="SAM" id="MobiDB-lite"/>
    </source>
</evidence>
<evidence type="ECO:0000313" key="2">
    <source>
        <dbReference type="EMBL" id="SVB79844.1"/>
    </source>
</evidence>
<feature type="region of interest" description="Disordered" evidence="1">
    <location>
        <begin position="1"/>
        <end position="20"/>
    </location>
</feature>
<protein>
    <submittedName>
        <fullName evidence="2">Uncharacterized protein</fullName>
    </submittedName>
</protein>
<feature type="non-terminal residue" evidence="2">
    <location>
        <position position="1"/>
    </location>
</feature>
<sequence>SPTGVGRHPNETAHTEKAPCRHRLRRGGHVLFSPRPAADLGGEHFVTAHQRDDAGAAGGAAAVDHLRRLRAALGSGALRQVFLQQRHHFTIDGCHCAVFRRVRRLRLCPLPLQRGHGVAYAGGDVADAAGVVDPHPVVPGDPQHGPARYARRHDSHLYRFRHSLLYLAAQRLLPRDSRGSRTGGDDRRLQSFRTSVAYHPAPGGAGHRRRGYLRLPVVVERVSLCLRVHQVQRPDDSRRSASGVSRPVCQQIRPAVRRVTDLQPAADRHFRLFAALLRAGSYGRSGEGM</sequence>